<sequence length="374" mass="42561">MDLLGDPFTLLPCMAEWSLQDHWSQTHLLHMMQPSMKLPAHQLFLLPCRKCGLYFRMSIIGSVHSHHPIPSPICHPRLIDISIFVSLKCLLSFPIEADTDFVWRAKEHESAGWTKKYSMNNIKLGSWTVWRKLEIAHNFKAFLNWLEETHKFQINTYGLWLRGGKRNGGSNGIPVQNGAELLLFYISGFWLVSLFDTPMRGKPPLEGEPWLKKHEVKEQATSSWFQPSLSQDNLMAEDLTDNDVSTTESKAESMIFSKVSSTGTHSSYLKAMQLNHKCNITGGKFDPADVVEDEMQLDNNECQNDSCDFDPADLIMNDESTVTNNGCHAGDKTKGLFLWQHICFYIICGKAPQQPNFLLAKESLCYYTPPRANI</sequence>
<evidence type="ECO:0000313" key="1">
    <source>
        <dbReference type="EMBL" id="KMU92426.1"/>
    </source>
</evidence>
<organism evidence="1 2">
    <name type="scientific">Coccidioides immitis H538.4</name>
    <dbReference type="NCBI Taxonomy" id="396776"/>
    <lineage>
        <taxon>Eukaryota</taxon>
        <taxon>Fungi</taxon>
        <taxon>Dikarya</taxon>
        <taxon>Ascomycota</taxon>
        <taxon>Pezizomycotina</taxon>
        <taxon>Eurotiomycetes</taxon>
        <taxon>Eurotiomycetidae</taxon>
        <taxon>Onygenales</taxon>
        <taxon>Onygenaceae</taxon>
        <taxon>Coccidioides</taxon>
    </lineage>
</organism>
<name>A0A0J8S6C6_COCIT</name>
<dbReference type="STRING" id="396776.A0A0J8S6C6"/>
<protein>
    <submittedName>
        <fullName evidence="1">Uncharacterized protein</fullName>
    </submittedName>
</protein>
<gene>
    <name evidence="1" type="ORF">CIHG_10246</name>
</gene>
<dbReference type="Proteomes" id="UP000054563">
    <property type="component" value="Unassembled WGS sequence"/>
</dbReference>
<reference evidence="2" key="1">
    <citation type="journal article" date="2010" name="Genome Res.">
        <title>Population genomic sequencing of Coccidioides fungi reveals recent hybridization and transposon control.</title>
        <authorList>
            <person name="Neafsey D.E."/>
            <person name="Barker B.M."/>
            <person name="Sharpton T.J."/>
            <person name="Stajich J.E."/>
            <person name="Park D.J."/>
            <person name="Whiston E."/>
            <person name="Hung C.-Y."/>
            <person name="McMahan C."/>
            <person name="White J."/>
            <person name="Sykes S."/>
            <person name="Heiman D."/>
            <person name="Young S."/>
            <person name="Zeng Q."/>
            <person name="Abouelleil A."/>
            <person name="Aftuck L."/>
            <person name="Bessette D."/>
            <person name="Brown A."/>
            <person name="FitzGerald M."/>
            <person name="Lui A."/>
            <person name="Macdonald J.P."/>
            <person name="Priest M."/>
            <person name="Orbach M.J."/>
            <person name="Galgiani J.N."/>
            <person name="Kirkland T.N."/>
            <person name="Cole G.T."/>
            <person name="Birren B.W."/>
            <person name="Henn M.R."/>
            <person name="Taylor J.W."/>
            <person name="Rounsley S.D."/>
        </authorList>
    </citation>
    <scope>NUCLEOTIDE SEQUENCE [LARGE SCALE GENOMIC DNA]</scope>
    <source>
        <strain evidence="2">H538.4</strain>
    </source>
</reference>
<accession>A0A0J8S6C6</accession>
<dbReference type="VEuPathDB" id="FungiDB:CIHG_10246"/>
<dbReference type="AlphaFoldDB" id="A0A0J8S6C6"/>
<evidence type="ECO:0000313" key="2">
    <source>
        <dbReference type="Proteomes" id="UP000054563"/>
    </source>
</evidence>
<dbReference type="EMBL" id="DS017078">
    <property type="protein sequence ID" value="KMU92426.1"/>
    <property type="molecule type" value="Genomic_DNA"/>
</dbReference>
<proteinExistence type="predicted"/>